<keyword evidence="2" id="KW-0560">Oxidoreductase</keyword>
<evidence type="ECO:0000313" key="5">
    <source>
        <dbReference type="Proteomes" id="UP000176186"/>
    </source>
</evidence>
<gene>
    <name evidence="4" type="ORF">A2363_04405</name>
</gene>
<evidence type="ECO:0000259" key="3">
    <source>
        <dbReference type="SMART" id="SM00822"/>
    </source>
</evidence>
<dbReference type="Pfam" id="PF13561">
    <property type="entry name" value="adh_short_C2"/>
    <property type="match status" value="1"/>
</dbReference>
<dbReference type="GO" id="GO:0016616">
    <property type="term" value="F:oxidoreductase activity, acting on the CH-OH group of donors, NAD or NADP as acceptor"/>
    <property type="evidence" value="ECO:0007669"/>
    <property type="project" value="TreeGrafter"/>
</dbReference>
<dbReference type="GO" id="GO:0048038">
    <property type="term" value="F:quinone binding"/>
    <property type="evidence" value="ECO:0007669"/>
    <property type="project" value="TreeGrafter"/>
</dbReference>
<dbReference type="Gene3D" id="3.40.50.720">
    <property type="entry name" value="NAD(P)-binding Rossmann-like Domain"/>
    <property type="match status" value="1"/>
</dbReference>
<protein>
    <recommendedName>
        <fullName evidence="3">Ketoreductase domain-containing protein</fullName>
    </recommendedName>
</protein>
<dbReference type="SMART" id="SM00822">
    <property type="entry name" value="PKS_KR"/>
    <property type="match status" value="1"/>
</dbReference>
<dbReference type="PROSITE" id="PS00061">
    <property type="entry name" value="ADH_SHORT"/>
    <property type="match status" value="1"/>
</dbReference>
<comment type="similarity">
    <text evidence="1">Belongs to the short-chain dehydrogenases/reductases (SDR) family.</text>
</comment>
<accession>A0A1F6BFX3</accession>
<evidence type="ECO:0000313" key="4">
    <source>
        <dbReference type="EMBL" id="OGG35417.1"/>
    </source>
</evidence>
<evidence type="ECO:0000256" key="2">
    <source>
        <dbReference type="ARBA" id="ARBA00023002"/>
    </source>
</evidence>
<dbReference type="FunFam" id="3.40.50.720:FF:000084">
    <property type="entry name" value="Short-chain dehydrogenase reductase"/>
    <property type="match status" value="1"/>
</dbReference>
<feature type="domain" description="Ketoreductase" evidence="3">
    <location>
        <begin position="7"/>
        <end position="189"/>
    </location>
</feature>
<dbReference type="PANTHER" id="PTHR42760:SF133">
    <property type="entry name" value="3-OXOACYL-[ACYL-CARRIER-PROTEIN] REDUCTASE"/>
    <property type="match status" value="1"/>
</dbReference>
<dbReference type="EMBL" id="MFKE01000015">
    <property type="protein sequence ID" value="OGG35417.1"/>
    <property type="molecule type" value="Genomic_DNA"/>
</dbReference>
<name>A0A1F6BFX3_9BACT</name>
<comment type="caution">
    <text evidence="4">The sequence shown here is derived from an EMBL/GenBank/DDBJ whole genome shotgun (WGS) entry which is preliminary data.</text>
</comment>
<dbReference type="NCBIfam" id="NF009466">
    <property type="entry name" value="PRK12826.1-2"/>
    <property type="match status" value="1"/>
</dbReference>
<dbReference type="STRING" id="1798401.A2363_04405"/>
<organism evidence="4 5">
    <name type="scientific">Candidatus Gottesmanbacteria bacterium RIFOXYB1_FULL_47_11</name>
    <dbReference type="NCBI Taxonomy" id="1798401"/>
    <lineage>
        <taxon>Bacteria</taxon>
        <taxon>Candidatus Gottesmaniibacteriota</taxon>
    </lineage>
</organism>
<dbReference type="NCBIfam" id="NF005559">
    <property type="entry name" value="PRK07231.1"/>
    <property type="match status" value="1"/>
</dbReference>
<evidence type="ECO:0000256" key="1">
    <source>
        <dbReference type="ARBA" id="ARBA00006484"/>
    </source>
</evidence>
<dbReference type="PANTHER" id="PTHR42760">
    <property type="entry name" value="SHORT-CHAIN DEHYDROGENASES/REDUCTASES FAMILY MEMBER"/>
    <property type="match status" value="1"/>
</dbReference>
<dbReference type="InterPro" id="IPR057326">
    <property type="entry name" value="KR_dom"/>
</dbReference>
<dbReference type="GO" id="GO:0006633">
    <property type="term" value="P:fatty acid biosynthetic process"/>
    <property type="evidence" value="ECO:0007669"/>
    <property type="project" value="TreeGrafter"/>
</dbReference>
<dbReference type="PRINTS" id="PR00081">
    <property type="entry name" value="GDHRDH"/>
</dbReference>
<proteinExistence type="inferred from homology"/>
<sequence>MFDLTGKVALVTGASSGMGRATALALATQGAKVVVAARRLDKLQTLVAEIKNHGKDALAVQMDVTKKSEVDAAVAAAVSAFGRLDILVNNAGALDYSPFLTMTEEKWDLIIDTNLKGYFYAAQAAAREMEKNKWGRIINIASVASGGAGIGMASLVHYTASKGGVIGMTEALAAELGQYNILVNAIGPGGIDTEMTKGADISSFAARLSIKRMGKPEEIAAAVVYFASDEASYTTGTTLYVDGGWLAQ</sequence>
<reference evidence="4 5" key="1">
    <citation type="journal article" date="2016" name="Nat. Commun.">
        <title>Thousands of microbial genomes shed light on interconnected biogeochemical processes in an aquifer system.</title>
        <authorList>
            <person name="Anantharaman K."/>
            <person name="Brown C.T."/>
            <person name="Hug L.A."/>
            <person name="Sharon I."/>
            <person name="Castelle C.J."/>
            <person name="Probst A.J."/>
            <person name="Thomas B.C."/>
            <person name="Singh A."/>
            <person name="Wilkins M.J."/>
            <person name="Karaoz U."/>
            <person name="Brodie E.L."/>
            <person name="Williams K.H."/>
            <person name="Hubbard S.S."/>
            <person name="Banfield J.F."/>
        </authorList>
    </citation>
    <scope>NUCLEOTIDE SEQUENCE [LARGE SCALE GENOMIC DNA]</scope>
</reference>
<dbReference type="AlphaFoldDB" id="A0A1F6BFX3"/>
<dbReference type="SUPFAM" id="SSF51735">
    <property type="entry name" value="NAD(P)-binding Rossmann-fold domains"/>
    <property type="match status" value="1"/>
</dbReference>
<dbReference type="PRINTS" id="PR00080">
    <property type="entry name" value="SDRFAMILY"/>
</dbReference>
<dbReference type="InterPro" id="IPR002347">
    <property type="entry name" value="SDR_fam"/>
</dbReference>
<dbReference type="Proteomes" id="UP000176186">
    <property type="component" value="Unassembled WGS sequence"/>
</dbReference>
<dbReference type="InterPro" id="IPR036291">
    <property type="entry name" value="NAD(P)-bd_dom_sf"/>
</dbReference>
<dbReference type="InterPro" id="IPR020904">
    <property type="entry name" value="Sc_DH/Rdtase_CS"/>
</dbReference>